<proteinExistence type="predicted"/>
<accession>A0ACC2CXM6</accession>
<organism evidence="1 2">
    <name type="scientific">Diphasiastrum complanatum</name>
    <name type="common">Issler's clubmoss</name>
    <name type="synonym">Lycopodium complanatum</name>
    <dbReference type="NCBI Taxonomy" id="34168"/>
    <lineage>
        <taxon>Eukaryota</taxon>
        <taxon>Viridiplantae</taxon>
        <taxon>Streptophyta</taxon>
        <taxon>Embryophyta</taxon>
        <taxon>Tracheophyta</taxon>
        <taxon>Lycopodiopsida</taxon>
        <taxon>Lycopodiales</taxon>
        <taxon>Lycopodiaceae</taxon>
        <taxon>Lycopodioideae</taxon>
        <taxon>Diphasiastrum</taxon>
    </lineage>
</organism>
<gene>
    <name evidence="1" type="ORF">O6H91_08G053800</name>
</gene>
<reference evidence="2" key="1">
    <citation type="journal article" date="2024" name="Proc. Natl. Acad. Sci. U.S.A.">
        <title>Extraordinary preservation of gene collinearity over three hundred million years revealed in homosporous lycophytes.</title>
        <authorList>
            <person name="Li C."/>
            <person name="Wickell D."/>
            <person name="Kuo L.Y."/>
            <person name="Chen X."/>
            <person name="Nie B."/>
            <person name="Liao X."/>
            <person name="Peng D."/>
            <person name="Ji J."/>
            <person name="Jenkins J."/>
            <person name="Williams M."/>
            <person name="Shu S."/>
            <person name="Plott C."/>
            <person name="Barry K."/>
            <person name="Rajasekar S."/>
            <person name="Grimwood J."/>
            <person name="Han X."/>
            <person name="Sun S."/>
            <person name="Hou Z."/>
            <person name="He W."/>
            <person name="Dai G."/>
            <person name="Sun C."/>
            <person name="Schmutz J."/>
            <person name="Leebens-Mack J.H."/>
            <person name="Li F.W."/>
            <person name="Wang L."/>
        </authorList>
    </citation>
    <scope>NUCLEOTIDE SEQUENCE [LARGE SCALE GENOMIC DNA]</scope>
    <source>
        <strain evidence="2">cv. PW_Plant_1</strain>
    </source>
</reference>
<sequence length="417" mass="45989">MAIQRMSKKENGSIMAASSYILVVLLCCMVAFIEICDAASVFDVYRVIQYDLRGIPLGSRRGSLNHYASSGISVPGVDLARTVVIAPLKQVNITLLNGYLQSKRLLGGLLVLLPRTFELIKDDERSKDDEETDEEASVAQLEQWLLHNEIPYPVYFAIEDDKLKTVVEEAKLNDIAGRPATVTTGGYKLVVPVSEPKKLPPPTLTNIQGWLPGLKGEGENSVLPTIAIVAWYDTFGAVPALSVGTDSNGSGVVALLEIARLFSRLYANPKTRGRYNLLFGLTAGGPYNYDGTAKWLKSLDQRLRESIDYALCLNSIGLQSNKLHMHVSKPPDNAFVKQMYDGIAGVAQELGISIHIQHKKINMSSSRVAWEHEQFSRQRITAATISELQTAPGLFEYTGGLPDTGQVYLFWKFKKLL</sequence>
<evidence type="ECO:0000313" key="1">
    <source>
        <dbReference type="EMBL" id="KAJ7546766.1"/>
    </source>
</evidence>
<dbReference type="EMBL" id="CM055099">
    <property type="protein sequence ID" value="KAJ7546766.1"/>
    <property type="molecule type" value="Genomic_DNA"/>
</dbReference>
<protein>
    <submittedName>
        <fullName evidence="1">Uncharacterized protein</fullName>
    </submittedName>
</protein>
<evidence type="ECO:0000313" key="2">
    <source>
        <dbReference type="Proteomes" id="UP001162992"/>
    </source>
</evidence>
<name>A0ACC2CXM6_DIPCM</name>
<comment type="caution">
    <text evidence="1">The sequence shown here is derived from an EMBL/GenBank/DDBJ whole genome shotgun (WGS) entry which is preliminary data.</text>
</comment>
<dbReference type="Proteomes" id="UP001162992">
    <property type="component" value="Chromosome 8"/>
</dbReference>
<keyword evidence="2" id="KW-1185">Reference proteome</keyword>